<keyword evidence="3" id="KW-1185">Reference proteome</keyword>
<organism evidence="2 3">
    <name type="scientific">Nonomuraea insulae</name>
    <dbReference type="NCBI Taxonomy" id="1616787"/>
    <lineage>
        <taxon>Bacteria</taxon>
        <taxon>Bacillati</taxon>
        <taxon>Actinomycetota</taxon>
        <taxon>Actinomycetes</taxon>
        <taxon>Streptosporangiales</taxon>
        <taxon>Streptosporangiaceae</taxon>
        <taxon>Nonomuraea</taxon>
    </lineage>
</organism>
<feature type="domain" description="ABM" evidence="1">
    <location>
        <begin position="4"/>
        <end position="69"/>
    </location>
</feature>
<evidence type="ECO:0000259" key="1">
    <source>
        <dbReference type="Pfam" id="PF03992"/>
    </source>
</evidence>
<accession>A0ABW1CIB0</accession>
<evidence type="ECO:0000313" key="2">
    <source>
        <dbReference type="EMBL" id="MFC5824380.1"/>
    </source>
</evidence>
<dbReference type="SUPFAM" id="SSF54909">
    <property type="entry name" value="Dimeric alpha+beta barrel"/>
    <property type="match status" value="1"/>
</dbReference>
<dbReference type="InterPro" id="IPR011008">
    <property type="entry name" value="Dimeric_a/b-barrel"/>
</dbReference>
<keyword evidence="2" id="KW-0560">Oxidoreductase</keyword>
<proteinExistence type="predicted"/>
<keyword evidence="2" id="KW-0503">Monooxygenase</keyword>
<evidence type="ECO:0000313" key="3">
    <source>
        <dbReference type="Proteomes" id="UP001596058"/>
    </source>
</evidence>
<dbReference type="Pfam" id="PF03992">
    <property type="entry name" value="ABM"/>
    <property type="match status" value="1"/>
</dbReference>
<name>A0ABW1CIB0_9ACTN</name>
<comment type="caution">
    <text evidence="2">The sequence shown here is derived from an EMBL/GenBank/DDBJ whole genome shotgun (WGS) entry which is preliminary data.</text>
</comment>
<dbReference type="EMBL" id="JBHSPA010000014">
    <property type="protein sequence ID" value="MFC5824380.1"/>
    <property type="molecule type" value="Genomic_DNA"/>
</dbReference>
<dbReference type="GO" id="GO:0004497">
    <property type="term" value="F:monooxygenase activity"/>
    <property type="evidence" value="ECO:0007669"/>
    <property type="project" value="UniProtKB-KW"/>
</dbReference>
<dbReference type="RefSeq" id="WP_379513905.1">
    <property type="nucleotide sequence ID" value="NZ_JBHSPA010000014.1"/>
</dbReference>
<gene>
    <name evidence="2" type="ORF">ACFPZ3_11020</name>
</gene>
<reference evidence="3" key="1">
    <citation type="journal article" date="2019" name="Int. J. Syst. Evol. Microbiol.">
        <title>The Global Catalogue of Microorganisms (GCM) 10K type strain sequencing project: providing services to taxonomists for standard genome sequencing and annotation.</title>
        <authorList>
            <consortium name="The Broad Institute Genomics Platform"/>
            <consortium name="The Broad Institute Genome Sequencing Center for Infectious Disease"/>
            <person name="Wu L."/>
            <person name="Ma J."/>
        </authorList>
    </citation>
    <scope>NUCLEOTIDE SEQUENCE [LARGE SCALE GENOMIC DNA]</scope>
    <source>
        <strain evidence="3">CCUG 53903</strain>
    </source>
</reference>
<dbReference type="Proteomes" id="UP001596058">
    <property type="component" value="Unassembled WGS sequence"/>
</dbReference>
<sequence length="96" mass="10777">MAFLRIVRFTADPAEAEQVLARREDLITAVRARFPGLTETRLARLDEHTWLDSWRWDSQATLESAVAAAHDLPETGPAFALVKDATSQEGEIVDER</sequence>
<protein>
    <submittedName>
        <fullName evidence="2">Antibiotic biosynthesis monooxygenase</fullName>
    </submittedName>
</protein>
<dbReference type="InterPro" id="IPR007138">
    <property type="entry name" value="ABM_dom"/>
</dbReference>